<feature type="transmembrane region" description="Helical" evidence="1">
    <location>
        <begin position="108"/>
        <end position="131"/>
    </location>
</feature>
<keyword evidence="1" id="KW-0812">Transmembrane</keyword>
<reference evidence="3" key="1">
    <citation type="submission" date="2018-03" db="EMBL/GenBank/DDBJ databases">
        <authorList>
            <person name="Rodrigo-Torres L."/>
            <person name="Arahal R. D."/>
            <person name="Lucena T."/>
        </authorList>
    </citation>
    <scope>NUCLEOTIDE SEQUENCE [LARGE SCALE GENOMIC DNA]</scope>
    <source>
        <strain evidence="3">CECT 7615</strain>
    </source>
</reference>
<dbReference type="RefSeq" id="WP_108788786.1">
    <property type="nucleotide sequence ID" value="NZ_ONZG01000007.1"/>
</dbReference>
<evidence type="ECO:0000313" key="3">
    <source>
        <dbReference type="Proteomes" id="UP000244898"/>
    </source>
</evidence>
<evidence type="ECO:0000256" key="1">
    <source>
        <dbReference type="SAM" id="Phobius"/>
    </source>
</evidence>
<sequence length="231" mass="25269">MTIQTAETLLSEQEILSWWSSERGRVDRECRAAAERFIKKACDQIEELTLKQVLLPSEQRKHIERGLQSDINMFNRRMERSLQDALSDSIEKIEGLEQFSSNSLRDNATLAAGGAVGFGAIAIAAAAPVIATTTTATTFLGFFATGTLVTFSWPVFAIVGVTAGAAALTSPTLVSKGRRGIQARFKAHIKKTVEQSLMSSGGKEPTGGTRTILFHELDRARDLRLERLITK</sequence>
<dbReference type="AlphaFoldDB" id="A0A2R8CAE8"/>
<keyword evidence="1" id="KW-0472">Membrane</keyword>
<accession>A0A2R8CAE8</accession>
<keyword evidence="1" id="KW-1133">Transmembrane helix</keyword>
<dbReference type="Proteomes" id="UP000244898">
    <property type="component" value="Unassembled WGS sequence"/>
</dbReference>
<feature type="transmembrane region" description="Helical" evidence="1">
    <location>
        <begin position="151"/>
        <end position="174"/>
    </location>
</feature>
<dbReference type="EMBL" id="ONZG01000007">
    <property type="protein sequence ID" value="SPJ29420.1"/>
    <property type="molecule type" value="Genomic_DNA"/>
</dbReference>
<protein>
    <submittedName>
        <fullName evidence="2">Uncharacterized protein</fullName>
    </submittedName>
</protein>
<dbReference type="OrthoDB" id="5296437at2"/>
<proteinExistence type="predicted"/>
<name>A0A2R8CAE8_9RHOB</name>
<organism evidence="2 3">
    <name type="scientific">Falsiruegeria mediterranea M17</name>
    <dbReference type="NCBI Taxonomy" id="1200281"/>
    <lineage>
        <taxon>Bacteria</taxon>
        <taxon>Pseudomonadati</taxon>
        <taxon>Pseudomonadota</taxon>
        <taxon>Alphaproteobacteria</taxon>
        <taxon>Rhodobacterales</taxon>
        <taxon>Roseobacteraceae</taxon>
        <taxon>Falsiruegeria</taxon>
    </lineage>
</organism>
<evidence type="ECO:0000313" key="2">
    <source>
        <dbReference type="EMBL" id="SPJ29420.1"/>
    </source>
</evidence>
<gene>
    <name evidence="2" type="ORF">TRM7615_02938</name>
</gene>
<keyword evidence="3" id="KW-1185">Reference proteome</keyword>